<dbReference type="PANTHER" id="PTHR24373">
    <property type="entry name" value="SLIT RELATED LEUCINE-RICH REPEAT NEURONAL PROTEIN"/>
    <property type="match status" value="1"/>
</dbReference>
<dbReference type="OrthoDB" id="6669688at2759"/>
<dbReference type="EMBL" id="KQ971326">
    <property type="protein sequence ID" value="EEZ99877.1"/>
    <property type="molecule type" value="Genomic_DNA"/>
</dbReference>
<dbReference type="PANTHER" id="PTHR24373:SF370">
    <property type="entry name" value="FISH-LIPS, ISOFORM E"/>
    <property type="match status" value="1"/>
</dbReference>
<evidence type="ECO:0000256" key="2">
    <source>
        <dbReference type="SAM" id="SignalP"/>
    </source>
</evidence>
<evidence type="ECO:0000256" key="1">
    <source>
        <dbReference type="ARBA" id="ARBA00022729"/>
    </source>
</evidence>
<organism evidence="3 4">
    <name type="scientific">Tribolium castaneum</name>
    <name type="common">Red flour beetle</name>
    <dbReference type="NCBI Taxonomy" id="7070"/>
    <lineage>
        <taxon>Eukaryota</taxon>
        <taxon>Metazoa</taxon>
        <taxon>Ecdysozoa</taxon>
        <taxon>Arthropoda</taxon>
        <taxon>Hexapoda</taxon>
        <taxon>Insecta</taxon>
        <taxon>Pterygota</taxon>
        <taxon>Neoptera</taxon>
        <taxon>Endopterygota</taxon>
        <taxon>Coleoptera</taxon>
        <taxon>Polyphaga</taxon>
        <taxon>Cucujiformia</taxon>
        <taxon>Tenebrionidae</taxon>
        <taxon>Tenebrionidae incertae sedis</taxon>
        <taxon>Tribolium</taxon>
    </lineage>
</organism>
<dbReference type="Gene3D" id="3.80.10.10">
    <property type="entry name" value="Ribonuclease Inhibitor"/>
    <property type="match status" value="2"/>
</dbReference>
<keyword evidence="1 2" id="KW-0732">Signal</keyword>
<proteinExistence type="predicted"/>
<feature type="signal peptide" evidence="2">
    <location>
        <begin position="1"/>
        <end position="18"/>
    </location>
</feature>
<keyword evidence="4" id="KW-1185">Reference proteome</keyword>
<dbReference type="STRING" id="7070.D6WEP7"/>
<dbReference type="PhylomeDB" id="D6WEP7"/>
<dbReference type="HOGENOM" id="CLU_1054966_0_0_1"/>
<evidence type="ECO:0000313" key="3">
    <source>
        <dbReference type="EMBL" id="EEZ99877.1"/>
    </source>
</evidence>
<reference evidence="3 4" key="2">
    <citation type="journal article" date="2010" name="Nucleic Acids Res.">
        <title>BeetleBase in 2010: revisions to provide comprehensive genomic information for Tribolium castaneum.</title>
        <authorList>
            <person name="Kim H.S."/>
            <person name="Murphy T."/>
            <person name="Xia J."/>
            <person name="Caragea D."/>
            <person name="Park Y."/>
            <person name="Beeman R.W."/>
            <person name="Lorenzen M.D."/>
            <person name="Butcher S."/>
            <person name="Manak J.R."/>
            <person name="Brown S.J."/>
        </authorList>
    </citation>
    <scope>GENOME REANNOTATION</scope>
    <source>
        <strain evidence="3 4">Georgia GA2</strain>
    </source>
</reference>
<dbReference type="SUPFAM" id="SSF52058">
    <property type="entry name" value="L domain-like"/>
    <property type="match status" value="1"/>
</dbReference>
<gene>
    <name evidence="3" type="primary">AUGUSTUS-3.0.2_02660</name>
    <name evidence="3" type="ORF">TcasGA2_TC002660</name>
</gene>
<dbReference type="eggNOG" id="KOG0619">
    <property type="taxonomic scope" value="Eukaryota"/>
</dbReference>
<accession>D6WEP7</accession>
<sequence>MKQLISTLLICFLIQIEAFRAPWDPALPEVSNFVPVKGQPLMLPANYTKVQLRALTGILFVDTFTKLFNVDEIRIFQSNVKGIEAGALCTPPNLKVLELDFSNNQNPPVIKKSTFANCGNNLESLTVAFNEIYRPRLSEDTFYNLYNLRELVLRNQNIDHLTKRWFNNMKWLQVLVLENCRIQQIDPNVLEPLNNLRRLEITHNRGLTYLPRNLFKYTPVLEILLLVANRITDITWNEFEGLNRLKELSLAANRIDYFDATKVARFMPNLKKLFIEQNMGSCRKKLDFKDKLQAKMDHPIHVQYTLDPGSYDDCKHFDD</sequence>
<dbReference type="Pfam" id="PF13855">
    <property type="entry name" value="LRR_8"/>
    <property type="match status" value="1"/>
</dbReference>
<dbReference type="KEGG" id="tca:103312428"/>
<dbReference type="Proteomes" id="UP000007266">
    <property type="component" value="Linkage group 3"/>
</dbReference>
<dbReference type="AlphaFoldDB" id="D6WEP7"/>
<feature type="chain" id="PRO_5003089235" evidence="2">
    <location>
        <begin position="19"/>
        <end position="319"/>
    </location>
</feature>
<evidence type="ECO:0000313" key="4">
    <source>
        <dbReference type="Proteomes" id="UP000007266"/>
    </source>
</evidence>
<dbReference type="InterPro" id="IPR032675">
    <property type="entry name" value="LRR_dom_sf"/>
</dbReference>
<protein>
    <submittedName>
        <fullName evidence="3">Leucine-rich repeat-containing protein 15-like Protein</fullName>
    </submittedName>
</protein>
<reference evidence="3 4" key="1">
    <citation type="journal article" date="2008" name="Nature">
        <title>The genome of the model beetle and pest Tribolium castaneum.</title>
        <authorList>
            <consortium name="Tribolium Genome Sequencing Consortium"/>
            <person name="Richards S."/>
            <person name="Gibbs R.A."/>
            <person name="Weinstock G.M."/>
            <person name="Brown S.J."/>
            <person name="Denell R."/>
            <person name="Beeman R.W."/>
            <person name="Gibbs R."/>
            <person name="Beeman R.W."/>
            <person name="Brown S.J."/>
            <person name="Bucher G."/>
            <person name="Friedrich M."/>
            <person name="Grimmelikhuijzen C.J."/>
            <person name="Klingler M."/>
            <person name="Lorenzen M."/>
            <person name="Richards S."/>
            <person name="Roth S."/>
            <person name="Schroder R."/>
            <person name="Tautz D."/>
            <person name="Zdobnov E.M."/>
            <person name="Muzny D."/>
            <person name="Gibbs R.A."/>
            <person name="Weinstock G.M."/>
            <person name="Attaway T."/>
            <person name="Bell S."/>
            <person name="Buhay C.J."/>
            <person name="Chandrabose M.N."/>
            <person name="Chavez D."/>
            <person name="Clerk-Blankenburg K.P."/>
            <person name="Cree A."/>
            <person name="Dao M."/>
            <person name="Davis C."/>
            <person name="Chacko J."/>
            <person name="Dinh H."/>
            <person name="Dugan-Rocha S."/>
            <person name="Fowler G."/>
            <person name="Garner T.T."/>
            <person name="Garnes J."/>
            <person name="Gnirke A."/>
            <person name="Hawes A."/>
            <person name="Hernandez J."/>
            <person name="Hines S."/>
            <person name="Holder M."/>
            <person name="Hume J."/>
            <person name="Jhangiani S.N."/>
            <person name="Joshi V."/>
            <person name="Khan Z.M."/>
            <person name="Jackson L."/>
            <person name="Kovar C."/>
            <person name="Kowis A."/>
            <person name="Lee S."/>
            <person name="Lewis L.R."/>
            <person name="Margolis J."/>
            <person name="Morgan M."/>
            <person name="Nazareth L.V."/>
            <person name="Nguyen N."/>
            <person name="Okwuonu G."/>
            <person name="Parker D."/>
            <person name="Richards S."/>
            <person name="Ruiz S.J."/>
            <person name="Santibanez J."/>
            <person name="Savard J."/>
            <person name="Scherer S.E."/>
            <person name="Schneider B."/>
            <person name="Sodergren E."/>
            <person name="Tautz D."/>
            <person name="Vattahil S."/>
            <person name="Villasana D."/>
            <person name="White C.S."/>
            <person name="Wright R."/>
            <person name="Park Y."/>
            <person name="Beeman R.W."/>
            <person name="Lord J."/>
            <person name="Oppert B."/>
            <person name="Lorenzen M."/>
            <person name="Brown S."/>
            <person name="Wang L."/>
            <person name="Savard J."/>
            <person name="Tautz D."/>
            <person name="Richards S."/>
            <person name="Weinstock G."/>
            <person name="Gibbs R.A."/>
            <person name="Liu Y."/>
            <person name="Worley K."/>
            <person name="Weinstock G."/>
            <person name="Elsik C.G."/>
            <person name="Reese J.T."/>
            <person name="Elhaik E."/>
            <person name="Landan G."/>
            <person name="Graur D."/>
            <person name="Arensburger P."/>
            <person name="Atkinson P."/>
            <person name="Beeman R.W."/>
            <person name="Beidler J."/>
            <person name="Brown S.J."/>
            <person name="Demuth J.P."/>
            <person name="Drury D.W."/>
            <person name="Du Y.Z."/>
            <person name="Fujiwara H."/>
            <person name="Lorenzen M."/>
            <person name="Maselli V."/>
            <person name="Osanai M."/>
            <person name="Park Y."/>
            <person name="Robertson H.M."/>
            <person name="Tu Z."/>
            <person name="Wang J.J."/>
            <person name="Wang S."/>
            <person name="Richards S."/>
            <person name="Song H."/>
            <person name="Zhang L."/>
            <person name="Sodergren E."/>
            <person name="Werner D."/>
            <person name="Stanke M."/>
            <person name="Morgenstern B."/>
            <person name="Solovyev V."/>
            <person name="Kosarev P."/>
            <person name="Brown G."/>
            <person name="Chen H.C."/>
            <person name="Ermolaeva O."/>
            <person name="Hlavina W."/>
            <person name="Kapustin Y."/>
            <person name="Kiryutin B."/>
            <person name="Kitts P."/>
            <person name="Maglott D."/>
            <person name="Pruitt K."/>
            <person name="Sapojnikov V."/>
            <person name="Souvorov A."/>
            <person name="Mackey A.J."/>
            <person name="Waterhouse R.M."/>
            <person name="Wyder S."/>
            <person name="Zdobnov E.M."/>
            <person name="Zdobnov E.M."/>
            <person name="Wyder S."/>
            <person name="Kriventseva E.V."/>
            <person name="Kadowaki T."/>
            <person name="Bork P."/>
            <person name="Aranda M."/>
            <person name="Bao R."/>
            <person name="Beermann A."/>
            <person name="Berns N."/>
            <person name="Bolognesi R."/>
            <person name="Bonneton F."/>
            <person name="Bopp D."/>
            <person name="Brown S.J."/>
            <person name="Bucher G."/>
            <person name="Butts T."/>
            <person name="Chaumot A."/>
            <person name="Denell R.E."/>
            <person name="Ferrier D.E."/>
            <person name="Friedrich M."/>
            <person name="Gordon C.M."/>
            <person name="Jindra M."/>
            <person name="Klingler M."/>
            <person name="Lan Q."/>
            <person name="Lattorff H.M."/>
            <person name="Laudet V."/>
            <person name="von Levetsow C."/>
            <person name="Liu Z."/>
            <person name="Lutz R."/>
            <person name="Lynch J.A."/>
            <person name="da Fonseca R.N."/>
            <person name="Posnien N."/>
            <person name="Reuter R."/>
            <person name="Roth S."/>
            <person name="Savard J."/>
            <person name="Schinko J.B."/>
            <person name="Schmitt C."/>
            <person name="Schoppmeier M."/>
            <person name="Schroder R."/>
            <person name="Shippy T.D."/>
            <person name="Simonnet F."/>
            <person name="Marques-Souza H."/>
            <person name="Tautz D."/>
            <person name="Tomoyasu Y."/>
            <person name="Trauner J."/>
            <person name="Van der Zee M."/>
            <person name="Vervoort M."/>
            <person name="Wittkopp N."/>
            <person name="Wimmer E.A."/>
            <person name="Yang X."/>
            <person name="Jones A.K."/>
            <person name="Sattelle D.B."/>
            <person name="Ebert P.R."/>
            <person name="Nelson D."/>
            <person name="Scott J.G."/>
            <person name="Beeman R.W."/>
            <person name="Muthukrishnan S."/>
            <person name="Kramer K.J."/>
            <person name="Arakane Y."/>
            <person name="Beeman R.W."/>
            <person name="Zhu Q."/>
            <person name="Hogenkamp D."/>
            <person name="Dixit R."/>
            <person name="Oppert B."/>
            <person name="Jiang H."/>
            <person name="Zou Z."/>
            <person name="Marshall J."/>
            <person name="Elpidina E."/>
            <person name="Vinokurov K."/>
            <person name="Oppert C."/>
            <person name="Zou Z."/>
            <person name="Evans J."/>
            <person name="Lu Z."/>
            <person name="Zhao P."/>
            <person name="Sumathipala N."/>
            <person name="Altincicek B."/>
            <person name="Vilcinskas A."/>
            <person name="Williams M."/>
            <person name="Hultmark D."/>
            <person name="Hetru C."/>
            <person name="Jiang H."/>
            <person name="Grimmelikhuijzen C.J."/>
            <person name="Hauser F."/>
            <person name="Cazzamali G."/>
            <person name="Williamson M."/>
            <person name="Park Y."/>
            <person name="Li B."/>
            <person name="Tanaka Y."/>
            <person name="Predel R."/>
            <person name="Neupert S."/>
            <person name="Schachtner J."/>
            <person name="Verleyen P."/>
            <person name="Raible F."/>
            <person name="Bork P."/>
            <person name="Friedrich M."/>
            <person name="Walden K.K."/>
            <person name="Robertson H.M."/>
            <person name="Angeli S."/>
            <person name="Foret S."/>
            <person name="Bucher G."/>
            <person name="Schuetz S."/>
            <person name="Maleszka R."/>
            <person name="Wimmer E.A."/>
            <person name="Beeman R.W."/>
            <person name="Lorenzen M."/>
            <person name="Tomoyasu Y."/>
            <person name="Miller S.C."/>
            <person name="Grossmann D."/>
            <person name="Bucher G."/>
        </authorList>
    </citation>
    <scope>NUCLEOTIDE SEQUENCE [LARGE SCALE GENOMIC DNA]</scope>
    <source>
        <strain evidence="3 4">Georgia GA2</strain>
    </source>
</reference>
<dbReference type="InterPro" id="IPR001611">
    <property type="entry name" value="Leu-rich_rpt"/>
</dbReference>
<dbReference type="InterPro" id="IPR050328">
    <property type="entry name" value="Dev_Immune_Receptor"/>
</dbReference>
<name>D6WEP7_TRICA</name>